<feature type="transmembrane region" description="Helical" evidence="7">
    <location>
        <begin position="65"/>
        <end position="91"/>
    </location>
</feature>
<evidence type="ECO:0000259" key="9">
    <source>
        <dbReference type="PROSITE" id="PS50929"/>
    </source>
</evidence>
<dbReference type="PROSITE" id="PS50893">
    <property type="entry name" value="ABC_TRANSPORTER_2"/>
    <property type="match status" value="1"/>
</dbReference>
<keyword evidence="6 7" id="KW-0472">Membrane</keyword>
<feature type="transmembrane region" description="Helical" evidence="7">
    <location>
        <begin position="33"/>
        <end position="53"/>
    </location>
</feature>
<dbReference type="InterPro" id="IPR003439">
    <property type="entry name" value="ABC_transporter-like_ATP-bd"/>
</dbReference>
<keyword evidence="3" id="KW-0547">Nucleotide-binding</keyword>
<dbReference type="Gene3D" id="1.20.1560.10">
    <property type="entry name" value="ABC transporter type 1, transmembrane domain"/>
    <property type="match status" value="1"/>
</dbReference>
<keyword evidence="5 7" id="KW-1133">Transmembrane helix</keyword>
<dbReference type="Proteomes" id="UP000049828">
    <property type="component" value="Unassembled WGS sequence"/>
</dbReference>
<keyword evidence="2 7" id="KW-0812">Transmembrane</keyword>
<keyword evidence="4" id="KW-0067">ATP-binding</keyword>
<dbReference type="GO" id="GO:0005886">
    <property type="term" value="C:plasma membrane"/>
    <property type="evidence" value="ECO:0007669"/>
    <property type="project" value="UniProtKB-SubCell"/>
</dbReference>
<feature type="transmembrane region" description="Helical" evidence="7">
    <location>
        <begin position="144"/>
        <end position="163"/>
    </location>
</feature>
<dbReference type="SMART" id="SM00382">
    <property type="entry name" value="AAA"/>
    <property type="match status" value="1"/>
</dbReference>
<dbReference type="CDD" id="cd07346">
    <property type="entry name" value="ABC_6TM_exporters"/>
    <property type="match status" value="1"/>
</dbReference>
<evidence type="ECO:0000256" key="2">
    <source>
        <dbReference type="ARBA" id="ARBA00022692"/>
    </source>
</evidence>
<dbReference type="GO" id="GO:0015421">
    <property type="term" value="F:ABC-type oligopeptide transporter activity"/>
    <property type="evidence" value="ECO:0007669"/>
    <property type="project" value="TreeGrafter"/>
</dbReference>
<dbReference type="PROSITE" id="PS00211">
    <property type="entry name" value="ABC_TRANSPORTER_1"/>
    <property type="match status" value="1"/>
</dbReference>
<dbReference type="InterPro" id="IPR017871">
    <property type="entry name" value="ABC_transporter-like_CS"/>
</dbReference>
<evidence type="ECO:0000256" key="1">
    <source>
        <dbReference type="ARBA" id="ARBA00004651"/>
    </source>
</evidence>
<evidence type="ECO:0000256" key="3">
    <source>
        <dbReference type="ARBA" id="ARBA00022741"/>
    </source>
</evidence>
<keyword evidence="11" id="KW-1185">Reference proteome</keyword>
<dbReference type="CDD" id="cd03228">
    <property type="entry name" value="ABCC_MRP_Like"/>
    <property type="match status" value="1"/>
</dbReference>
<sequence>MACEKAGIRAGYIRRKTLNTYIYKTKKYMIAQILWDLAGVICLAFSPLLQQWLFDYGLQSPLKKIVMVVLAYGALLVFYTLSQYFCALYAFKGGIKFENLLKRDFLYSLFHMESSKFYKHSIGEYVSLQGNDITALEQDYLEPVISIIRCVNMIIVYGAVLFFGVDWRIALVIILTSIFAILIPRMIGKSLTDARSTYQEQMAEYVTEITDLLEGFRVINQMTVGKILDKHEHVLNETAEKRYQYGKKKSMVLGVSELTTKFVKIFTFAVVAVLFYKHEITVGVGVATLSYVSSFIEPIDTVLYNFTAIQSMKDVKKKVLSYTQDTHVTVLPRKKKLNSDITFKNVTFKRKSFALENINLTIKKGMKYAVVGHSGAGKSTLFKLIMGYEKNSSGVIRLDGEDIRNYDISELISYTDQNEHIYRAGIVDNITVFHSYPMDGIDSVGKSIWPEFFEGIFNRKEKECQRFSGGEKQAVAFLRMAAKNAEVILLDEPFSAMDAKMKSAVEHYLFTGKEFEGKTVLVITHDTREESLSQYDGIIHVGENGIYVE</sequence>
<protein>
    <recommendedName>
        <fullName evidence="12">ABC transporter ATP-binding protein</fullName>
    </recommendedName>
</protein>
<dbReference type="InterPro" id="IPR036640">
    <property type="entry name" value="ABC1_TM_sf"/>
</dbReference>
<dbReference type="AlphaFoldDB" id="A0A0M6WWR5"/>
<feature type="domain" description="ABC transporter" evidence="8">
    <location>
        <begin position="337"/>
        <end position="549"/>
    </location>
</feature>
<dbReference type="SUPFAM" id="SSF52540">
    <property type="entry name" value="P-loop containing nucleoside triphosphate hydrolases"/>
    <property type="match status" value="1"/>
</dbReference>
<evidence type="ECO:0000313" key="10">
    <source>
        <dbReference type="EMBL" id="CRL42141.1"/>
    </source>
</evidence>
<reference evidence="11" key="1">
    <citation type="submission" date="2015-05" db="EMBL/GenBank/DDBJ databases">
        <authorList>
            <consortium name="Pathogen Informatics"/>
        </authorList>
    </citation>
    <scope>NUCLEOTIDE SEQUENCE [LARGE SCALE GENOMIC DNA]</scope>
    <source>
        <strain evidence="11">L1-83</strain>
    </source>
</reference>
<dbReference type="PANTHER" id="PTHR43394:SF1">
    <property type="entry name" value="ATP-BINDING CASSETTE SUB-FAMILY B MEMBER 10, MITOCHONDRIAL"/>
    <property type="match status" value="1"/>
</dbReference>
<name>A0A0M6WWR5_9FIRM</name>
<evidence type="ECO:0000256" key="6">
    <source>
        <dbReference type="ARBA" id="ARBA00023136"/>
    </source>
</evidence>
<evidence type="ECO:0008006" key="12">
    <source>
        <dbReference type="Google" id="ProtNLM"/>
    </source>
</evidence>
<feature type="transmembrane region" description="Helical" evidence="7">
    <location>
        <begin position="251"/>
        <end position="276"/>
    </location>
</feature>
<dbReference type="EMBL" id="CVRS01000099">
    <property type="protein sequence ID" value="CRL42141.1"/>
    <property type="molecule type" value="Genomic_DNA"/>
</dbReference>
<dbReference type="InterPro" id="IPR003593">
    <property type="entry name" value="AAA+_ATPase"/>
</dbReference>
<dbReference type="Pfam" id="PF00005">
    <property type="entry name" value="ABC_tran"/>
    <property type="match status" value="1"/>
</dbReference>
<evidence type="ECO:0000256" key="5">
    <source>
        <dbReference type="ARBA" id="ARBA00022989"/>
    </source>
</evidence>
<dbReference type="GO" id="GO:0005524">
    <property type="term" value="F:ATP binding"/>
    <property type="evidence" value="ECO:0007669"/>
    <property type="project" value="UniProtKB-KW"/>
</dbReference>
<dbReference type="InterPro" id="IPR027417">
    <property type="entry name" value="P-loop_NTPase"/>
</dbReference>
<dbReference type="Gene3D" id="3.40.50.300">
    <property type="entry name" value="P-loop containing nucleotide triphosphate hydrolases"/>
    <property type="match status" value="1"/>
</dbReference>
<evidence type="ECO:0000259" key="8">
    <source>
        <dbReference type="PROSITE" id="PS50893"/>
    </source>
</evidence>
<gene>
    <name evidence="10" type="ORF">RIL183_30901</name>
</gene>
<dbReference type="PANTHER" id="PTHR43394">
    <property type="entry name" value="ATP-DEPENDENT PERMEASE MDL1, MITOCHONDRIAL"/>
    <property type="match status" value="1"/>
</dbReference>
<evidence type="ECO:0000256" key="4">
    <source>
        <dbReference type="ARBA" id="ARBA00022840"/>
    </source>
</evidence>
<dbReference type="InterPro" id="IPR039421">
    <property type="entry name" value="Type_1_exporter"/>
</dbReference>
<dbReference type="Pfam" id="PF00664">
    <property type="entry name" value="ABC_membrane"/>
    <property type="match status" value="1"/>
</dbReference>
<feature type="transmembrane region" description="Helical" evidence="7">
    <location>
        <begin position="169"/>
        <end position="187"/>
    </location>
</feature>
<proteinExistence type="predicted"/>
<evidence type="ECO:0000313" key="11">
    <source>
        <dbReference type="Proteomes" id="UP000049828"/>
    </source>
</evidence>
<accession>A0A0M6WWR5</accession>
<dbReference type="InterPro" id="IPR011527">
    <property type="entry name" value="ABC1_TM_dom"/>
</dbReference>
<evidence type="ECO:0000256" key="7">
    <source>
        <dbReference type="SAM" id="Phobius"/>
    </source>
</evidence>
<comment type="subcellular location">
    <subcellularLocation>
        <location evidence="1">Cell membrane</location>
        <topology evidence="1">Multi-pass membrane protein</topology>
    </subcellularLocation>
</comment>
<feature type="domain" description="ABC transmembrane type-1" evidence="9">
    <location>
        <begin position="37"/>
        <end position="311"/>
    </location>
</feature>
<organism evidence="10 11">
    <name type="scientific">Roseburia inulinivorans</name>
    <dbReference type="NCBI Taxonomy" id="360807"/>
    <lineage>
        <taxon>Bacteria</taxon>
        <taxon>Bacillati</taxon>
        <taxon>Bacillota</taxon>
        <taxon>Clostridia</taxon>
        <taxon>Lachnospirales</taxon>
        <taxon>Lachnospiraceae</taxon>
        <taxon>Roseburia</taxon>
    </lineage>
</organism>
<dbReference type="PROSITE" id="PS50929">
    <property type="entry name" value="ABC_TM1F"/>
    <property type="match status" value="1"/>
</dbReference>
<dbReference type="STRING" id="360807.ERS852392_02870"/>
<dbReference type="SUPFAM" id="SSF90123">
    <property type="entry name" value="ABC transporter transmembrane region"/>
    <property type="match status" value="1"/>
</dbReference>
<dbReference type="OrthoDB" id="95687at2"/>
<dbReference type="GO" id="GO:0016887">
    <property type="term" value="F:ATP hydrolysis activity"/>
    <property type="evidence" value="ECO:0007669"/>
    <property type="project" value="InterPro"/>
</dbReference>